<dbReference type="Proteomes" id="UP000192596">
    <property type="component" value="Unassembled WGS sequence"/>
</dbReference>
<reference evidence="3" key="1">
    <citation type="submission" date="2017-03" db="EMBL/GenBank/DDBJ databases">
        <title>Genomes of endolithic fungi from Antarctica.</title>
        <authorList>
            <person name="Coleine C."/>
            <person name="Masonjones S."/>
            <person name="Stajich J.E."/>
        </authorList>
    </citation>
    <scope>NUCLEOTIDE SEQUENCE [LARGE SCALE GENOMIC DNA]</scope>
    <source>
        <strain evidence="3">CCFEE 5527</strain>
    </source>
</reference>
<dbReference type="OrthoDB" id="3226064at2759"/>
<evidence type="ECO:0000313" key="3">
    <source>
        <dbReference type="Proteomes" id="UP000192596"/>
    </source>
</evidence>
<dbReference type="InParanoid" id="A0A1V8SM67"/>
<proteinExistence type="predicted"/>
<keyword evidence="3" id="KW-1185">Reference proteome</keyword>
<protein>
    <submittedName>
        <fullName evidence="2">Uncharacterized protein</fullName>
    </submittedName>
</protein>
<dbReference type="EMBL" id="NAJO01000036">
    <property type="protein sequence ID" value="OQO00223.1"/>
    <property type="molecule type" value="Genomic_DNA"/>
</dbReference>
<name>A0A1V8SM67_9PEZI</name>
<feature type="region of interest" description="Disordered" evidence="1">
    <location>
        <begin position="390"/>
        <end position="428"/>
    </location>
</feature>
<dbReference type="STRING" id="1507870.A0A1V8SM67"/>
<evidence type="ECO:0000256" key="1">
    <source>
        <dbReference type="SAM" id="MobiDB-lite"/>
    </source>
</evidence>
<comment type="caution">
    <text evidence="2">The sequence shown here is derived from an EMBL/GenBank/DDBJ whole genome shotgun (WGS) entry which is preliminary data.</text>
</comment>
<accession>A0A1V8SM67</accession>
<feature type="compositionally biased region" description="Polar residues" evidence="1">
    <location>
        <begin position="390"/>
        <end position="401"/>
    </location>
</feature>
<sequence>MCRRNGPRRQPLTVQLAMAAYGAYQSRRTRQIEEGQQTSTEAIEPQYSGPTSEPKYIPEQTLSKAFRGLELQEKGIPPPAYEDVMVNRAELSVLSTPRPAVRSFDKHIDALDDVVSDSESEFEGAVRPEGVKRGDSWKLTKREWKARKAARREEKRMVKAELKAIWREEKAAWREERRGRARSRGSKLEKILESPYAELKRTDLDFVARQIDELLKSTTVIVDDSRNVQLLADAFIDKTNLNAFLCGSSLFSRGGDLNKHSAAKTDELRQTSARLHCLYGVPIDETVPSRSSFHMYRESLNLSPSSCTRLQSKPYLTHTFARSKVYDLRQYTEHTLWGPFKDDGSQHVDWEKVEAIMVVLGFNLRKFSERPERRFPMIWDEPWVGASPNSYVSQPMSQPTADSPPDDFSIASNSIPSSPSPSQDSQDPYGVTGTWMRVVCFLDYNDLYAFNFLLPILPSEPREPIATEEGMIRVLESWQVTRIEPASNSNPDDVDVDGEAMDWSDFKGERLPVVHFQGTSRSLHASWDPNANSKIRERGTVRQTPEGEIRWTTFSIFHGEERWRSEGIQVGGLRSARGVLGNWFDKDHDMHGPAGPTAFWKESDDLEEE</sequence>
<organism evidence="2 3">
    <name type="scientific">Cryoendolithus antarcticus</name>
    <dbReference type="NCBI Taxonomy" id="1507870"/>
    <lineage>
        <taxon>Eukaryota</taxon>
        <taxon>Fungi</taxon>
        <taxon>Dikarya</taxon>
        <taxon>Ascomycota</taxon>
        <taxon>Pezizomycotina</taxon>
        <taxon>Dothideomycetes</taxon>
        <taxon>Dothideomycetidae</taxon>
        <taxon>Cladosporiales</taxon>
        <taxon>Cladosporiaceae</taxon>
        <taxon>Cryoendolithus</taxon>
    </lineage>
</organism>
<dbReference type="AlphaFoldDB" id="A0A1V8SM67"/>
<feature type="region of interest" description="Disordered" evidence="1">
    <location>
        <begin position="29"/>
        <end position="56"/>
    </location>
</feature>
<gene>
    <name evidence="2" type="ORF">B0A48_14010</name>
</gene>
<evidence type="ECO:0000313" key="2">
    <source>
        <dbReference type="EMBL" id="OQO00223.1"/>
    </source>
</evidence>
<feature type="compositionally biased region" description="Low complexity" evidence="1">
    <location>
        <begin position="409"/>
        <end position="428"/>
    </location>
</feature>